<dbReference type="Gene3D" id="1.10.3300.10">
    <property type="entry name" value="Jann2411-like domain"/>
    <property type="match status" value="1"/>
</dbReference>
<keyword evidence="3" id="KW-1185">Reference proteome</keyword>
<dbReference type="SUPFAM" id="SSF160904">
    <property type="entry name" value="Jann2411-like"/>
    <property type="match status" value="1"/>
</dbReference>
<proteinExistence type="predicted"/>
<dbReference type="InterPro" id="IPR021005">
    <property type="entry name" value="Znf_CGNR"/>
</dbReference>
<evidence type="ECO:0000313" key="2">
    <source>
        <dbReference type="EMBL" id="SCX43947.1"/>
    </source>
</evidence>
<dbReference type="Proteomes" id="UP000198981">
    <property type="component" value="Unassembled WGS sequence"/>
</dbReference>
<evidence type="ECO:0000259" key="1">
    <source>
        <dbReference type="Pfam" id="PF11706"/>
    </source>
</evidence>
<dbReference type="OrthoDB" id="3531194at2"/>
<organism evidence="2 3">
    <name type="scientific">Klenkia marina</name>
    <dbReference type="NCBI Taxonomy" id="1960309"/>
    <lineage>
        <taxon>Bacteria</taxon>
        <taxon>Bacillati</taxon>
        <taxon>Actinomycetota</taxon>
        <taxon>Actinomycetes</taxon>
        <taxon>Geodermatophilales</taxon>
        <taxon>Geodermatophilaceae</taxon>
        <taxon>Klenkia</taxon>
    </lineage>
</organism>
<dbReference type="InterPro" id="IPR023286">
    <property type="entry name" value="ABATE_dom_sf"/>
</dbReference>
<dbReference type="PANTHER" id="PTHR35525:SF3">
    <property type="entry name" value="BLL6575 PROTEIN"/>
    <property type="match status" value="1"/>
</dbReference>
<gene>
    <name evidence="2" type="ORF">SAMN03159343_1325</name>
</gene>
<protein>
    <submittedName>
        <fullName evidence="2">CGNR zinc finger domain-containing protein</fullName>
    </submittedName>
</protein>
<evidence type="ECO:0000313" key="3">
    <source>
        <dbReference type="Proteomes" id="UP000198981"/>
    </source>
</evidence>
<dbReference type="InterPro" id="IPR010852">
    <property type="entry name" value="ABATE"/>
</dbReference>
<dbReference type="EMBL" id="FMUH01000002">
    <property type="protein sequence ID" value="SCX43947.1"/>
    <property type="molecule type" value="Genomic_DNA"/>
</dbReference>
<dbReference type="RefSeq" id="WP_092801365.1">
    <property type="nucleotide sequence ID" value="NZ_FMUH01000002.1"/>
</dbReference>
<dbReference type="PANTHER" id="PTHR35525">
    <property type="entry name" value="BLL6575 PROTEIN"/>
    <property type="match status" value="1"/>
</dbReference>
<dbReference type="AlphaFoldDB" id="A0A1G4XS10"/>
<feature type="domain" description="Zinc finger CGNR" evidence="1">
    <location>
        <begin position="137"/>
        <end position="179"/>
    </location>
</feature>
<reference evidence="3" key="1">
    <citation type="submission" date="2016-10" db="EMBL/GenBank/DDBJ databases">
        <authorList>
            <person name="Varghese N."/>
            <person name="Submissions S."/>
        </authorList>
    </citation>
    <scope>NUCLEOTIDE SEQUENCE [LARGE SCALE GENOMIC DNA]</scope>
    <source>
        <strain evidence="3">DSM 45722</strain>
    </source>
</reference>
<name>A0A1G4XS10_9ACTN</name>
<dbReference type="Pfam" id="PF07336">
    <property type="entry name" value="ABATE"/>
    <property type="match status" value="1"/>
</dbReference>
<dbReference type="STRING" id="1960309.SAMN03159343_1325"/>
<sequence length="184" mass="19781">MLFAHDTEVGLQAAAGLVNTASGSGTGTELLPDPPALAAFLDTWGFTGHRAGDDAELAAVHRLRARLAEMWDDDTDGVVAVVNRLLRDGDAQPQLVRHDDWGWHVHATEPHAPLAHRMAVEAAMAVADLVRAEELDRLSRCEAEGCGAALVDLTKNRSRRFCDTACANRTHAAAYRARRAAARG</sequence>
<dbReference type="Pfam" id="PF11706">
    <property type="entry name" value="zf-CGNR"/>
    <property type="match status" value="1"/>
</dbReference>
<accession>A0A1G4XS10</accession>